<dbReference type="PANTHER" id="PTHR11257:SF13">
    <property type="entry name" value="GEO07322P1"/>
    <property type="match status" value="1"/>
</dbReference>
<dbReference type="SUPFAM" id="SSF100910">
    <property type="entry name" value="Chemosensory protein Csp2"/>
    <property type="match status" value="1"/>
</dbReference>
<reference evidence="2" key="1">
    <citation type="submission" date="2022-01" db="EMBL/GenBank/DDBJ databases">
        <authorList>
            <person name="King R."/>
        </authorList>
    </citation>
    <scope>NUCLEOTIDE SEQUENCE</scope>
</reference>
<evidence type="ECO:0000313" key="3">
    <source>
        <dbReference type="Proteomes" id="UP001153709"/>
    </source>
</evidence>
<dbReference type="InterPro" id="IPR036682">
    <property type="entry name" value="OS_D_A10/PebIII_sf"/>
</dbReference>
<dbReference type="EMBL" id="OU898283">
    <property type="protein sequence ID" value="CAG9839111.1"/>
    <property type="molecule type" value="Genomic_DNA"/>
</dbReference>
<keyword evidence="1" id="KW-0732">Signal</keyword>
<dbReference type="Proteomes" id="UP001153709">
    <property type="component" value="Chromosome 8"/>
</dbReference>
<keyword evidence="3" id="KW-1185">Reference proteome</keyword>
<gene>
    <name evidence="2" type="ORF">DIABBA_LOCUS11912</name>
</gene>
<feature type="chain" id="PRO_5040144773" evidence="1">
    <location>
        <begin position="19"/>
        <end position="127"/>
    </location>
</feature>
<dbReference type="AlphaFoldDB" id="A0A9N9T9H0"/>
<dbReference type="PANTHER" id="PTHR11257">
    <property type="entry name" value="CHEMOSENSORY PROTEIN-RELATED"/>
    <property type="match status" value="1"/>
</dbReference>
<evidence type="ECO:0000256" key="1">
    <source>
        <dbReference type="SAM" id="SignalP"/>
    </source>
</evidence>
<organism evidence="2 3">
    <name type="scientific">Diabrotica balteata</name>
    <name type="common">Banded cucumber beetle</name>
    <dbReference type="NCBI Taxonomy" id="107213"/>
    <lineage>
        <taxon>Eukaryota</taxon>
        <taxon>Metazoa</taxon>
        <taxon>Ecdysozoa</taxon>
        <taxon>Arthropoda</taxon>
        <taxon>Hexapoda</taxon>
        <taxon>Insecta</taxon>
        <taxon>Pterygota</taxon>
        <taxon>Neoptera</taxon>
        <taxon>Endopterygota</taxon>
        <taxon>Coleoptera</taxon>
        <taxon>Polyphaga</taxon>
        <taxon>Cucujiformia</taxon>
        <taxon>Chrysomeloidea</taxon>
        <taxon>Chrysomelidae</taxon>
        <taxon>Galerucinae</taxon>
        <taxon>Diabroticina</taxon>
        <taxon>Diabroticites</taxon>
        <taxon>Diabrotica</taxon>
    </lineage>
</organism>
<evidence type="ECO:0000313" key="2">
    <source>
        <dbReference type="EMBL" id="CAG9839111.1"/>
    </source>
</evidence>
<accession>A0A9N9T9H0</accession>
<dbReference type="OrthoDB" id="6344725at2759"/>
<name>A0A9N9T9H0_DIABA</name>
<dbReference type="InterPro" id="IPR005055">
    <property type="entry name" value="A10/PebIII"/>
</dbReference>
<dbReference type="Gene3D" id="1.10.2080.10">
    <property type="entry name" value="Insect odorant-binding protein A10/Ejaculatory bulb-specific protein 3"/>
    <property type="match status" value="1"/>
</dbReference>
<protein>
    <submittedName>
        <fullName evidence="2">Uncharacterized protein</fullName>
    </submittedName>
</protein>
<proteinExistence type="predicted"/>
<sequence length="127" mass="14735">MKSVSVLVFALVLAVVYGQNKYTNKYDNVDVDTILKNERVLTNYIKCMMEEGPCTAEGRELKKTLPDALASGCTKCNTKQKETAEKVMKHLMSRRPKDWERLTKKYDPQGNFKKRYEEHLEKERKAA</sequence>
<feature type="signal peptide" evidence="1">
    <location>
        <begin position="1"/>
        <end position="18"/>
    </location>
</feature>
<dbReference type="Pfam" id="PF03392">
    <property type="entry name" value="OS-D"/>
    <property type="match status" value="1"/>
</dbReference>